<accession>A0A5B1BLK1</accession>
<keyword evidence="2" id="KW-1185">Reference proteome</keyword>
<gene>
    <name evidence="1" type="ORF">F0Q45_21405</name>
</gene>
<organism evidence="1 2">
    <name type="scientific">Mycobacterium simiae</name>
    <name type="common">Mycobacterium habana</name>
    <dbReference type="NCBI Taxonomy" id="1784"/>
    <lineage>
        <taxon>Bacteria</taxon>
        <taxon>Bacillati</taxon>
        <taxon>Actinomycetota</taxon>
        <taxon>Actinomycetes</taxon>
        <taxon>Mycobacteriales</taxon>
        <taxon>Mycobacteriaceae</taxon>
        <taxon>Mycobacterium</taxon>
        <taxon>Mycobacterium simiae complex</taxon>
    </lineage>
</organism>
<dbReference type="AlphaFoldDB" id="A0A5B1BLK1"/>
<evidence type="ECO:0000313" key="2">
    <source>
        <dbReference type="Proteomes" id="UP000324701"/>
    </source>
</evidence>
<evidence type="ECO:0000313" key="1">
    <source>
        <dbReference type="EMBL" id="KAA1248293.1"/>
    </source>
</evidence>
<reference evidence="1 2" key="1">
    <citation type="submission" date="2019-09" db="EMBL/GenBank/DDBJ databases">
        <title>Report of infection by Mycobacterium simiae a patient suffering from pulmonary tuberculosis.</title>
        <authorList>
            <person name="Mohanty P.S."/>
            <person name="Bansal A.K."/>
            <person name="Singh H."/>
            <person name="Sharma S."/>
            <person name="Patil S.A."/>
            <person name="Upadhaya P."/>
            <person name="Singh P.K."/>
            <person name="Kumar D."/>
            <person name="Kumar S."/>
            <person name="Singh R.K."/>
            <person name="Chaudhary B."/>
        </authorList>
    </citation>
    <scope>NUCLEOTIDE SEQUENCE [LARGE SCALE GENOMIC DNA]</scope>
    <source>
        <strain evidence="1 2">JAL-560-SIM</strain>
    </source>
</reference>
<comment type="caution">
    <text evidence="1">The sequence shown here is derived from an EMBL/GenBank/DDBJ whole genome shotgun (WGS) entry which is preliminary data.</text>
</comment>
<name>A0A5B1BLK1_MYCSI</name>
<dbReference type="EMBL" id="VTZN01000177">
    <property type="protein sequence ID" value="KAA1248293.1"/>
    <property type="molecule type" value="Genomic_DNA"/>
</dbReference>
<protein>
    <submittedName>
        <fullName evidence="1">Uncharacterized protein</fullName>
    </submittedName>
</protein>
<dbReference type="RefSeq" id="WP_149655843.1">
    <property type="nucleotide sequence ID" value="NZ_VTZN01000177.1"/>
</dbReference>
<dbReference type="OrthoDB" id="4752890at2"/>
<dbReference type="Proteomes" id="UP000324701">
    <property type="component" value="Unassembled WGS sequence"/>
</dbReference>
<proteinExistence type="predicted"/>
<sequence>MVLALVVGLSAAVGSAVTYFAMRGEHAGAASPTASPSPSPAPAVPQFGPGEMASAKQHLCHVFDEGVRGQEGKGGFRVEGNLNIPLTLRALNSASAVQNALVPAVPTDVASAARTYVSATLDVTTAAMGNTPTPELNRLTDVSNDAIYAMADSCGLPRQ</sequence>